<feature type="domain" description="ThuA-like" evidence="2">
    <location>
        <begin position="89"/>
        <end position="290"/>
    </location>
</feature>
<keyword evidence="1" id="KW-0732">Signal</keyword>
<dbReference type="InterPro" id="IPR029010">
    <property type="entry name" value="ThuA-like"/>
</dbReference>
<keyword evidence="4" id="KW-1185">Reference proteome</keyword>
<accession>A0A6C2UML0</accession>
<dbReference type="Gene3D" id="3.40.50.880">
    <property type="match status" value="1"/>
</dbReference>
<dbReference type="InterPro" id="IPR029062">
    <property type="entry name" value="Class_I_gatase-like"/>
</dbReference>
<evidence type="ECO:0000256" key="1">
    <source>
        <dbReference type="SAM" id="SignalP"/>
    </source>
</evidence>
<name>A0A6C2UML0_9BACT</name>
<feature type="signal peptide" evidence="1">
    <location>
        <begin position="1"/>
        <end position="20"/>
    </location>
</feature>
<dbReference type="Pfam" id="PF06283">
    <property type="entry name" value="ThuA"/>
    <property type="match status" value="1"/>
</dbReference>
<organism evidence="3 4">
    <name type="scientific">Pontiella sulfatireligans</name>
    <dbReference type="NCBI Taxonomy" id="2750658"/>
    <lineage>
        <taxon>Bacteria</taxon>
        <taxon>Pseudomonadati</taxon>
        <taxon>Kiritimatiellota</taxon>
        <taxon>Kiritimatiellia</taxon>
        <taxon>Kiritimatiellales</taxon>
        <taxon>Pontiellaceae</taxon>
        <taxon>Pontiella</taxon>
    </lineage>
</organism>
<dbReference type="EMBL" id="CAAHFH010000002">
    <property type="protein sequence ID" value="VGO21510.1"/>
    <property type="molecule type" value="Genomic_DNA"/>
</dbReference>
<feature type="chain" id="PRO_5025363617" description="ThuA-like domain-containing protein" evidence="1">
    <location>
        <begin position="21"/>
        <end position="318"/>
    </location>
</feature>
<evidence type="ECO:0000259" key="2">
    <source>
        <dbReference type="Pfam" id="PF06283"/>
    </source>
</evidence>
<reference evidence="3 4" key="1">
    <citation type="submission" date="2019-04" db="EMBL/GenBank/DDBJ databases">
        <authorList>
            <person name="Van Vliet M D."/>
        </authorList>
    </citation>
    <scope>NUCLEOTIDE SEQUENCE [LARGE SCALE GENOMIC DNA]</scope>
    <source>
        <strain evidence="3 4">F21</strain>
    </source>
</reference>
<protein>
    <recommendedName>
        <fullName evidence="2">ThuA-like domain-containing protein</fullName>
    </recommendedName>
</protein>
<gene>
    <name evidence="3" type="ORF">SCARR_03584</name>
</gene>
<proteinExistence type="predicted"/>
<dbReference type="PANTHER" id="PTHR40469:SF2">
    <property type="entry name" value="GALACTOSE-BINDING DOMAIN-LIKE SUPERFAMILY PROTEIN"/>
    <property type="match status" value="1"/>
</dbReference>
<dbReference type="PANTHER" id="PTHR40469">
    <property type="entry name" value="SECRETED GLYCOSYL HYDROLASE"/>
    <property type="match status" value="1"/>
</dbReference>
<dbReference type="Proteomes" id="UP000346198">
    <property type="component" value="Unassembled WGS sequence"/>
</dbReference>
<evidence type="ECO:0000313" key="3">
    <source>
        <dbReference type="EMBL" id="VGO21510.1"/>
    </source>
</evidence>
<dbReference type="RefSeq" id="WP_136062962.1">
    <property type="nucleotide sequence ID" value="NZ_CAAHFH010000002.1"/>
</dbReference>
<evidence type="ECO:0000313" key="4">
    <source>
        <dbReference type="Proteomes" id="UP000346198"/>
    </source>
</evidence>
<sequence length="318" mass="34918">MKKTILSVLCVLVLASGADAKLKALIMDGQNNHAVWPKATIMMKQMLEDTGLFEVDLVRTKYTWKAGREKAFLDMAGLPSEDLPKSKTDPDFAPDFKKYDVVVNNLGYNAAPLPEATKKALESYMKNGGGLVVVHAADNCWGDWEEYNKMIGVGGWGGRTEKHGPYVYINEEGKEIRDMSPGKGGTHGKAHEFPITVRAPNHPIMKGLPAQWLTSFDECYAKLRGPAENMTILATGEDLNVAARKGQHQPALMTITYGKGRCFHSILGHDTPAYEGVGFIATFNRGCEWVATGKVTQPVPADFPTADQTSKRAFELKK</sequence>
<dbReference type="AlphaFoldDB" id="A0A6C2UML0"/>
<dbReference type="SUPFAM" id="SSF52317">
    <property type="entry name" value="Class I glutamine amidotransferase-like"/>
    <property type="match status" value="1"/>
</dbReference>